<keyword evidence="3" id="KW-0813">Transport</keyword>
<dbReference type="STRING" id="10228.B3S793"/>
<evidence type="ECO:0000256" key="2">
    <source>
        <dbReference type="ARBA" id="ARBA00008025"/>
    </source>
</evidence>
<dbReference type="OrthoDB" id="248747at2759"/>
<dbReference type="InParanoid" id="B3S793"/>
<dbReference type="OMA" id="NTKLMIM"/>
<evidence type="ECO:0000256" key="16">
    <source>
        <dbReference type="SAM" id="Phobius"/>
    </source>
</evidence>
<evidence type="ECO:0000313" key="21">
    <source>
        <dbReference type="Proteomes" id="UP000009022"/>
    </source>
</evidence>
<dbReference type="GO" id="GO:0005789">
    <property type="term" value="C:endoplasmic reticulum membrane"/>
    <property type="evidence" value="ECO:0007669"/>
    <property type="project" value="UniProtKB-SubCell"/>
</dbReference>
<dbReference type="FunFam" id="3.30.450.50:FF:000015">
    <property type="entry name" value="Synaptobrevin 2 isoform 1"/>
    <property type="match status" value="1"/>
</dbReference>
<dbReference type="InterPro" id="IPR011012">
    <property type="entry name" value="Longin-like_dom_sf"/>
</dbReference>
<dbReference type="InterPro" id="IPR051097">
    <property type="entry name" value="Synaptobrevin-like_transport"/>
</dbReference>
<comment type="similarity">
    <text evidence="2">Belongs to the synaptobrevin family.</text>
</comment>
<name>B3S793_TRIAD</name>
<evidence type="ECO:0000256" key="14">
    <source>
        <dbReference type="ARBA" id="ARBA00042194"/>
    </source>
</evidence>
<dbReference type="PhylomeDB" id="B3S793"/>
<keyword evidence="6 16" id="KW-1133">Transmembrane helix</keyword>
<reference evidence="20 21" key="1">
    <citation type="journal article" date="2008" name="Nature">
        <title>The Trichoplax genome and the nature of placozoans.</title>
        <authorList>
            <person name="Srivastava M."/>
            <person name="Begovic E."/>
            <person name="Chapman J."/>
            <person name="Putnam N.H."/>
            <person name="Hellsten U."/>
            <person name="Kawashima T."/>
            <person name="Kuo A."/>
            <person name="Mitros T."/>
            <person name="Salamov A."/>
            <person name="Carpenter M.L."/>
            <person name="Signorovitch A.Y."/>
            <person name="Moreno M.A."/>
            <person name="Kamm K."/>
            <person name="Grimwood J."/>
            <person name="Schmutz J."/>
            <person name="Shapiro H."/>
            <person name="Grigoriev I.V."/>
            <person name="Buss L.W."/>
            <person name="Schierwater B."/>
            <person name="Dellaporta S.L."/>
            <person name="Rokhsar D.S."/>
        </authorList>
    </citation>
    <scope>NUCLEOTIDE SEQUENCE [LARGE SCALE GENOMIC DNA]</scope>
    <source>
        <strain evidence="20 21">Grell-BS-1999</strain>
    </source>
</reference>
<dbReference type="CDD" id="cd15871">
    <property type="entry name" value="R-SNARE_VAMP7"/>
    <property type="match status" value="1"/>
</dbReference>
<dbReference type="eggNOG" id="KOG0859">
    <property type="taxonomic scope" value="Eukaryota"/>
</dbReference>
<dbReference type="CDD" id="cd14824">
    <property type="entry name" value="Longin"/>
    <property type="match status" value="1"/>
</dbReference>
<evidence type="ECO:0000256" key="9">
    <source>
        <dbReference type="ARBA" id="ARBA00037803"/>
    </source>
</evidence>
<evidence type="ECO:0000256" key="5">
    <source>
        <dbReference type="ARBA" id="ARBA00022927"/>
    </source>
</evidence>
<evidence type="ECO:0000256" key="11">
    <source>
        <dbReference type="ARBA" id="ARBA00037863"/>
    </source>
</evidence>
<dbReference type="Gene3D" id="3.30.450.50">
    <property type="entry name" value="Longin domain"/>
    <property type="match status" value="1"/>
</dbReference>
<dbReference type="GO" id="GO:0031902">
    <property type="term" value="C:late endosome membrane"/>
    <property type="evidence" value="ECO:0007669"/>
    <property type="project" value="UniProtKB-SubCell"/>
</dbReference>
<dbReference type="GO" id="GO:0006906">
    <property type="term" value="P:vesicle fusion"/>
    <property type="evidence" value="ECO:0000318"/>
    <property type="project" value="GO_Central"/>
</dbReference>
<evidence type="ECO:0000256" key="17">
    <source>
        <dbReference type="SAM" id="SignalP"/>
    </source>
</evidence>
<evidence type="ECO:0000256" key="15">
    <source>
        <dbReference type="PROSITE-ProRule" id="PRU00290"/>
    </source>
</evidence>
<dbReference type="GO" id="GO:0005765">
    <property type="term" value="C:lysosomal membrane"/>
    <property type="evidence" value="ECO:0007669"/>
    <property type="project" value="UniProtKB-SubCell"/>
</dbReference>
<sequence length="222" mass="25073">MTILFSLVARGSTVLAHYASCSGNFTQVSDQILAKLPSNDSKLTYSHDDYLFHYIQENSIVYLCITDKDFERSIAFQFLTDIKRRFLGLYRTVAQTAVPYSLNSEFSIILSSEMSRHSEGLSDNNKINKVSEDLDELKGIMVRNIESIATRGEKLDLLVDKTEDLEQTSLTFKKSSKKLSRAMCMKNAKCTIFLVVIVLLVIFFIFVGACGGFSFPCTKKKH</sequence>
<dbReference type="PANTHER" id="PTHR21136:SF179">
    <property type="entry name" value="VESICLE ASSOCIATED MEMBRANE PROTEIN 7-RELATED"/>
    <property type="match status" value="1"/>
</dbReference>
<dbReference type="GO" id="GO:0000149">
    <property type="term" value="F:SNARE binding"/>
    <property type="evidence" value="ECO:0000318"/>
    <property type="project" value="GO_Central"/>
</dbReference>
<dbReference type="KEGG" id="tad:TRIADDRAFT_30367"/>
<dbReference type="PANTHER" id="PTHR21136">
    <property type="entry name" value="SNARE PROTEINS"/>
    <property type="match status" value="1"/>
</dbReference>
<keyword evidence="21" id="KW-1185">Reference proteome</keyword>
<dbReference type="GO" id="GO:0030670">
    <property type="term" value="C:phagocytic vesicle membrane"/>
    <property type="evidence" value="ECO:0007669"/>
    <property type="project" value="UniProtKB-SubCell"/>
</dbReference>
<dbReference type="GO" id="GO:0006887">
    <property type="term" value="P:exocytosis"/>
    <property type="evidence" value="ECO:0000318"/>
    <property type="project" value="GO_Central"/>
</dbReference>
<dbReference type="HOGENOM" id="CLU_064620_1_1_1"/>
<accession>B3S793</accession>
<evidence type="ECO:0000256" key="4">
    <source>
        <dbReference type="ARBA" id="ARBA00022692"/>
    </source>
</evidence>
<evidence type="ECO:0000259" key="19">
    <source>
        <dbReference type="PROSITE" id="PS50892"/>
    </source>
</evidence>
<dbReference type="Pfam" id="PF13774">
    <property type="entry name" value="Longin"/>
    <property type="match status" value="1"/>
</dbReference>
<protein>
    <recommendedName>
        <fullName evidence="13">Vesicle-associated membrane protein 7</fullName>
    </recommendedName>
    <alternativeName>
        <fullName evidence="14">Synaptobrevin-like protein 1</fullName>
    </alternativeName>
</protein>
<feature type="domain" description="Longin" evidence="18">
    <location>
        <begin position="7"/>
        <end position="110"/>
    </location>
</feature>
<dbReference type="RefSeq" id="XP_002116129.1">
    <property type="nucleotide sequence ID" value="XM_002116093.1"/>
</dbReference>
<comment type="subcellular location">
    <subcellularLocation>
        <location evidence="12">Cytoplasmic vesicle</location>
        <location evidence="12">Phagosome membrane</location>
        <topology evidence="12">Single-pass type IV membrane protein</topology>
    </subcellularLocation>
    <subcellularLocation>
        <location evidence="9">Cytoplasmic vesicle</location>
        <location evidence="9">Secretory vesicle membrane</location>
        <topology evidence="9">Single-pass type IV membrane protein</topology>
    </subcellularLocation>
    <subcellularLocation>
        <location evidence="1">Endoplasmic reticulum membrane</location>
        <topology evidence="1">Single-pass type IV membrane protein</topology>
    </subcellularLocation>
    <subcellularLocation>
        <location evidence="8">Golgi apparatus</location>
        <location evidence="8">trans-Golgi network membrane</location>
        <topology evidence="8">Single-pass type IV membrane protein</topology>
    </subcellularLocation>
    <subcellularLocation>
        <location evidence="10">Late endosome membrane</location>
        <topology evidence="10">Single-pass type IV membrane protein</topology>
    </subcellularLocation>
    <subcellularLocation>
        <location evidence="11">Lysosome membrane</location>
        <topology evidence="11">Single-pass type IV membrane protein</topology>
    </subcellularLocation>
</comment>
<evidence type="ECO:0000256" key="1">
    <source>
        <dbReference type="ARBA" id="ARBA00004163"/>
    </source>
</evidence>
<dbReference type="GO" id="GO:0005794">
    <property type="term" value="C:Golgi apparatus"/>
    <property type="evidence" value="ECO:0007669"/>
    <property type="project" value="UniProtKB-SubCell"/>
</dbReference>
<dbReference type="Proteomes" id="UP000009022">
    <property type="component" value="Unassembled WGS sequence"/>
</dbReference>
<dbReference type="EMBL" id="DS985253">
    <property type="protein sequence ID" value="EDV21529.1"/>
    <property type="molecule type" value="Genomic_DNA"/>
</dbReference>
<evidence type="ECO:0000259" key="18">
    <source>
        <dbReference type="PROSITE" id="PS50859"/>
    </source>
</evidence>
<dbReference type="PROSITE" id="PS50892">
    <property type="entry name" value="V_SNARE"/>
    <property type="match status" value="1"/>
</dbReference>
<dbReference type="InterPro" id="IPR042855">
    <property type="entry name" value="V_SNARE_CC"/>
</dbReference>
<keyword evidence="17" id="KW-0732">Signal</keyword>
<dbReference type="GO" id="GO:0030658">
    <property type="term" value="C:transport vesicle membrane"/>
    <property type="evidence" value="ECO:0007669"/>
    <property type="project" value="UniProtKB-SubCell"/>
</dbReference>
<dbReference type="InterPro" id="IPR001388">
    <property type="entry name" value="Synaptobrevin-like"/>
</dbReference>
<dbReference type="PRINTS" id="PR00219">
    <property type="entry name" value="SYNAPTOBREVN"/>
</dbReference>
<dbReference type="SMART" id="SM01270">
    <property type="entry name" value="Longin"/>
    <property type="match status" value="1"/>
</dbReference>
<dbReference type="AlphaFoldDB" id="B3S793"/>
<organism evidence="20 21">
    <name type="scientific">Trichoplax adhaerens</name>
    <name type="common">Trichoplax reptans</name>
    <dbReference type="NCBI Taxonomy" id="10228"/>
    <lineage>
        <taxon>Eukaryota</taxon>
        <taxon>Metazoa</taxon>
        <taxon>Placozoa</taxon>
        <taxon>Uniplacotomia</taxon>
        <taxon>Trichoplacea</taxon>
        <taxon>Trichoplacidae</taxon>
        <taxon>Trichoplax</taxon>
    </lineage>
</organism>
<gene>
    <name evidence="20" type="ORF">TRIADDRAFT_30367</name>
</gene>
<dbReference type="SUPFAM" id="SSF64356">
    <property type="entry name" value="SNARE-like"/>
    <property type="match status" value="1"/>
</dbReference>
<dbReference type="FunFam" id="1.20.5.110:FF:000004">
    <property type="entry name" value="Vesicle-associated membrane protein 7"/>
    <property type="match status" value="1"/>
</dbReference>
<feature type="signal peptide" evidence="17">
    <location>
        <begin position="1"/>
        <end position="16"/>
    </location>
</feature>
<dbReference type="Gene3D" id="1.20.5.110">
    <property type="match status" value="1"/>
</dbReference>
<evidence type="ECO:0000256" key="10">
    <source>
        <dbReference type="ARBA" id="ARBA00037845"/>
    </source>
</evidence>
<dbReference type="GeneID" id="6757258"/>
<dbReference type="GO" id="GO:0031201">
    <property type="term" value="C:SNARE complex"/>
    <property type="evidence" value="ECO:0000318"/>
    <property type="project" value="GO_Central"/>
</dbReference>
<evidence type="ECO:0000256" key="8">
    <source>
        <dbReference type="ARBA" id="ARBA00037801"/>
    </source>
</evidence>
<dbReference type="PROSITE" id="PS50859">
    <property type="entry name" value="LONGIN"/>
    <property type="match status" value="1"/>
</dbReference>
<feature type="chain" id="PRO_5002798488" description="Vesicle-associated membrane protein 7" evidence="17">
    <location>
        <begin position="17"/>
        <end position="222"/>
    </location>
</feature>
<proteinExistence type="inferred from homology"/>
<evidence type="ECO:0000256" key="13">
    <source>
        <dbReference type="ARBA" id="ARBA00039269"/>
    </source>
</evidence>
<evidence type="ECO:0000256" key="6">
    <source>
        <dbReference type="ARBA" id="ARBA00022989"/>
    </source>
</evidence>
<keyword evidence="5" id="KW-0653">Protein transport</keyword>
<dbReference type="SUPFAM" id="SSF58038">
    <property type="entry name" value="SNARE fusion complex"/>
    <property type="match status" value="1"/>
</dbReference>
<keyword evidence="4 16" id="KW-0812">Transmembrane</keyword>
<evidence type="ECO:0000256" key="7">
    <source>
        <dbReference type="ARBA" id="ARBA00023136"/>
    </source>
</evidence>
<evidence type="ECO:0000256" key="12">
    <source>
        <dbReference type="ARBA" id="ARBA00037875"/>
    </source>
</evidence>
<dbReference type="GO" id="GO:0005484">
    <property type="term" value="F:SNAP receptor activity"/>
    <property type="evidence" value="ECO:0000318"/>
    <property type="project" value="GO_Central"/>
</dbReference>
<evidence type="ECO:0000256" key="3">
    <source>
        <dbReference type="ARBA" id="ARBA00022448"/>
    </source>
</evidence>
<dbReference type="CTD" id="6757258"/>
<dbReference type="InterPro" id="IPR010908">
    <property type="entry name" value="Longin_dom"/>
</dbReference>
<keyword evidence="15" id="KW-0175">Coiled coil</keyword>
<dbReference type="Pfam" id="PF00957">
    <property type="entry name" value="Synaptobrevin"/>
    <property type="match status" value="1"/>
</dbReference>
<feature type="transmembrane region" description="Helical" evidence="16">
    <location>
        <begin position="192"/>
        <end position="215"/>
    </location>
</feature>
<keyword evidence="7 16" id="KW-0472">Membrane</keyword>
<dbReference type="FunCoup" id="B3S793">
    <property type="interactions" value="1081"/>
</dbReference>
<feature type="domain" description="V-SNARE coiled-coil homology" evidence="19">
    <location>
        <begin position="126"/>
        <end position="186"/>
    </location>
</feature>
<dbReference type="GO" id="GO:0015031">
    <property type="term" value="P:protein transport"/>
    <property type="evidence" value="ECO:0007669"/>
    <property type="project" value="UniProtKB-KW"/>
</dbReference>
<evidence type="ECO:0000313" key="20">
    <source>
        <dbReference type="EMBL" id="EDV21529.1"/>
    </source>
</evidence>